<dbReference type="SUPFAM" id="SSF52540">
    <property type="entry name" value="P-loop containing nucleoside triphosphate hydrolases"/>
    <property type="match status" value="1"/>
</dbReference>
<dbReference type="OrthoDB" id="10261904at2759"/>
<dbReference type="SMART" id="SM00490">
    <property type="entry name" value="HELICc"/>
    <property type="match status" value="1"/>
</dbReference>
<evidence type="ECO:0000256" key="5">
    <source>
        <dbReference type="ARBA" id="ARBA00022884"/>
    </source>
</evidence>
<evidence type="ECO:0000259" key="10">
    <source>
        <dbReference type="PROSITE" id="PS51194"/>
    </source>
</evidence>
<dbReference type="SMART" id="SM00487">
    <property type="entry name" value="DEXDc"/>
    <property type="match status" value="1"/>
</dbReference>
<dbReference type="CDD" id="cd18787">
    <property type="entry name" value="SF2_C_DEAD"/>
    <property type="match status" value="1"/>
</dbReference>
<evidence type="ECO:0000256" key="3">
    <source>
        <dbReference type="ARBA" id="ARBA00022806"/>
    </source>
</evidence>
<name>A0A9P6Q967_9FUNG</name>
<dbReference type="GO" id="GO:0016787">
    <property type="term" value="F:hydrolase activity"/>
    <property type="evidence" value="ECO:0007669"/>
    <property type="project" value="UniProtKB-KW"/>
</dbReference>
<sequence length="592" mass="65747">MAKAKLAKTRKAVSAEEDDYQTLPMKNTAKKGSKRTQPTESDEEDFEDMEEEDEDDEDDEDDDVAQLEDDDELEEEEDDDVEHDEEGGQPSEQDDVEEEEDEKEEEEEEDIESEDEFQSKKNFAELGLSSWLVNALKAMSIRKPSEIQENCIPHILSGRDVIGGAKTGSGKTAAFALPILQRLSEDPYGVFAIVLTPTRELAFQIAEQFKVLGKGINLKDVVIVGGLDMMTQAIALSKRPHIIIATPGRLRDHIMSSGAEMMNLSKVKFLVLDEADRLLSDTFADDLAGIFKVLPEKRQTLLFTATMTDAILELAGPDAAAATEDNPEDGDGSEGKEKKKETSRTVDKSGTGRPKPFVYQCKANVQTVSTLKQSYVFIPSYLRETYLAFLLRSEAFAKKSTIIFAGRCKGAELMRLTLRELGIACTALHSEMSQQQRLDSLAKFRGGITNVLIATDVGSRGLDIPSVMLVLNFDVPRDPTDYIHRVGRTARAGRGGQAITMVTERDIELVQDIEARINKTMDEYPTSENKVLELLNEVTSAKRAASMALHDSGFGEKKRIQKQKRMAMTMDDASSRPKNIKKLKTKAKKSKA</sequence>
<evidence type="ECO:0000313" key="12">
    <source>
        <dbReference type="EMBL" id="KAG0263225.1"/>
    </source>
</evidence>
<dbReference type="EMBL" id="JAAAJB010000166">
    <property type="protein sequence ID" value="KAG0263225.1"/>
    <property type="molecule type" value="Genomic_DNA"/>
</dbReference>
<feature type="compositionally biased region" description="Acidic residues" evidence="8">
    <location>
        <begin position="40"/>
        <end position="116"/>
    </location>
</feature>
<evidence type="ECO:0000256" key="2">
    <source>
        <dbReference type="ARBA" id="ARBA00022801"/>
    </source>
</evidence>
<feature type="domain" description="Helicase C-terminal" evidence="10">
    <location>
        <begin position="370"/>
        <end position="532"/>
    </location>
</feature>
<dbReference type="PANTHER" id="PTHR47959:SF24">
    <property type="entry name" value="ATP-DEPENDENT RNA HELICASE"/>
    <property type="match status" value="1"/>
</dbReference>
<dbReference type="PROSITE" id="PS51194">
    <property type="entry name" value="HELICASE_CTER"/>
    <property type="match status" value="1"/>
</dbReference>
<dbReference type="CDD" id="cd17955">
    <property type="entry name" value="DEADc_DDX49"/>
    <property type="match status" value="1"/>
</dbReference>
<evidence type="ECO:0000256" key="7">
    <source>
        <dbReference type="RuleBase" id="RU000492"/>
    </source>
</evidence>
<protein>
    <submittedName>
        <fullName evidence="12">RNA helicase</fullName>
    </submittedName>
</protein>
<feature type="region of interest" description="Disordered" evidence="8">
    <location>
        <begin position="318"/>
        <end position="351"/>
    </location>
</feature>
<dbReference type="Pfam" id="PF00271">
    <property type="entry name" value="Helicase_C"/>
    <property type="match status" value="1"/>
</dbReference>
<evidence type="ECO:0000259" key="9">
    <source>
        <dbReference type="PROSITE" id="PS51192"/>
    </source>
</evidence>
<feature type="compositionally biased region" description="Basic residues" evidence="8">
    <location>
        <begin position="1"/>
        <end position="11"/>
    </location>
</feature>
<keyword evidence="3 7" id="KW-0347">Helicase</keyword>
<keyword evidence="5" id="KW-0694">RNA-binding</keyword>
<dbReference type="PROSITE" id="PS51192">
    <property type="entry name" value="HELICASE_ATP_BIND_1"/>
    <property type="match status" value="1"/>
</dbReference>
<feature type="domain" description="Helicase ATP-binding" evidence="9">
    <location>
        <begin position="152"/>
        <end position="325"/>
    </location>
</feature>
<dbReference type="InterPro" id="IPR001650">
    <property type="entry name" value="Helicase_C-like"/>
</dbReference>
<dbReference type="InterPro" id="IPR014001">
    <property type="entry name" value="Helicase_ATP-bd"/>
</dbReference>
<feature type="short sequence motif" description="Q motif" evidence="6">
    <location>
        <begin position="121"/>
        <end position="149"/>
    </location>
</feature>
<dbReference type="Gene3D" id="3.40.50.300">
    <property type="entry name" value="P-loop containing nucleotide triphosphate hydrolases"/>
    <property type="match status" value="2"/>
</dbReference>
<keyword evidence="2 7" id="KW-0378">Hydrolase</keyword>
<dbReference type="InterPro" id="IPR027417">
    <property type="entry name" value="P-loop_NTPase"/>
</dbReference>
<dbReference type="GO" id="GO:0005829">
    <property type="term" value="C:cytosol"/>
    <property type="evidence" value="ECO:0007669"/>
    <property type="project" value="TreeGrafter"/>
</dbReference>
<evidence type="ECO:0000313" key="13">
    <source>
        <dbReference type="Proteomes" id="UP000807716"/>
    </source>
</evidence>
<evidence type="ECO:0000256" key="8">
    <source>
        <dbReference type="SAM" id="MobiDB-lite"/>
    </source>
</evidence>
<dbReference type="GO" id="GO:0005524">
    <property type="term" value="F:ATP binding"/>
    <property type="evidence" value="ECO:0007669"/>
    <property type="project" value="UniProtKB-KW"/>
</dbReference>
<organism evidence="12 13">
    <name type="scientific">Actinomortierella ambigua</name>
    <dbReference type="NCBI Taxonomy" id="1343610"/>
    <lineage>
        <taxon>Eukaryota</taxon>
        <taxon>Fungi</taxon>
        <taxon>Fungi incertae sedis</taxon>
        <taxon>Mucoromycota</taxon>
        <taxon>Mortierellomycotina</taxon>
        <taxon>Mortierellomycetes</taxon>
        <taxon>Mortierellales</taxon>
        <taxon>Mortierellaceae</taxon>
        <taxon>Actinomortierella</taxon>
    </lineage>
</organism>
<feature type="region of interest" description="Disordered" evidence="8">
    <location>
        <begin position="1"/>
        <end position="120"/>
    </location>
</feature>
<evidence type="ECO:0000259" key="11">
    <source>
        <dbReference type="PROSITE" id="PS51195"/>
    </source>
</evidence>
<keyword evidence="4 7" id="KW-0067">ATP-binding</keyword>
<keyword evidence="1 7" id="KW-0547">Nucleotide-binding</keyword>
<feature type="compositionally biased region" description="Basic and acidic residues" evidence="8">
    <location>
        <begin position="333"/>
        <end position="347"/>
    </location>
</feature>
<feature type="domain" description="DEAD-box RNA helicase Q" evidence="11">
    <location>
        <begin position="121"/>
        <end position="149"/>
    </location>
</feature>
<dbReference type="InterPro" id="IPR000629">
    <property type="entry name" value="RNA-helicase_DEAD-box_CS"/>
</dbReference>
<dbReference type="Pfam" id="PF00270">
    <property type="entry name" value="DEAD"/>
    <property type="match status" value="1"/>
</dbReference>
<comment type="caution">
    <text evidence="12">The sequence shown here is derived from an EMBL/GenBank/DDBJ whole genome shotgun (WGS) entry which is preliminary data.</text>
</comment>
<dbReference type="GO" id="GO:0003723">
    <property type="term" value="F:RNA binding"/>
    <property type="evidence" value="ECO:0007669"/>
    <property type="project" value="UniProtKB-KW"/>
</dbReference>
<feature type="compositionally biased region" description="Basic residues" evidence="8">
    <location>
        <begin position="578"/>
        <end position="592"/>
    </location>
</feature>
<evidence type="ECO:0000256" key="1">
    <source>
        <dbReference type="ARBA" id="ARBA00022741"/>
    </source>
</evidence>
<dbReference type="InterPro" id="IPR014014">
    <property type="entry name" value="RNA_helicase_DEAD_Q_motif"/>
</dbReference>
<dbReference type="InterPro" id="IPR011545">
    <property type="entry name" value="DEAD/DEAH_box_helicase_dom"/>
</dbReference>
<accession>A0A9P6Q967</accession>
<dbReference type="Proteomes" id="UP000807716">
    <property type="component" value="Unassembled WGS sequence"/>
</dbReference>
<proteinExistence type="inferred from homology"/>
<gene>
    <name evidence="12" type="primary">DBP8</name>
    <name evidence="12" type="ORF">DFQ27_001867</name>
</gene>
<reference evidence="12" key="1">
    <citation type="journal article" date="2020" name="Fungal Divers.">
        <title>Resolving the Mortierellaceae phylogeny through synthesis of multi-gene phylogenetics and phylogenomics.</title>
        <authorList>
            <person name="Vandepol N."/>
            <person name="Liber J."/>
            <person name="Desiro A."/>
            <person name="Na H."/>
            <person name="Kennedy M."/>
            <person name="Barry K."/>
            <person name="Grigoriev I.V."/>
            <person name="Miller A.N."/>
            <person name="O'Donnell K."/>
            <person name="Stajich J.E."/>
            <person name="Bonito G."/>
        </authorList>
    </citation>
    <scope>NUCLEOTIDE SEQUENCE</scope>
    <source>
        <strain evidence="12">BC1065</strain>
    </source>
</reference>
<dbReference type="GO" id="GO:0003724">
    <property type="term" value="F:RNA helicase activity"/>
    <property type="evidence" value="ECO:0007669"/>
    <property type="project" value="InterPro"/>
</dbReference>
<keyword evidence="13" id="KW-1185">Reference proteome</keyword>
<dbReference type="AlphaFoldDB" id="A0A9P6Q967"/>
<evidence type="ECO:0000256" key="4">
    <source>
        <dbReference type="ARBA" id="ARBA00022840"/>
    </source>
</evidence>
<dbReference type="InterPro" id="IPR050079">
    <property type="entry name" value="DEAD_box_RNA_helicase"/>
</dbReference>
<dbReference type="PROSITE" id="PS51195">
    <property type="entry name" value="Q_MOTIF"/>
    <property type="match status" value="1"/>
</dbReference>
<evidence type="ECO:0000256" key="6">
    <source>
        <dbReference type="PROSITE-ProRule" id="PRU00552"/>
    </source>
</evidence>
<comment type="similarity">
    <text evidence="7">Belongs to the DEAD box helicase family.</text>
</comment>
<dbReference type="PANTHER" id="PTHR47959">
    <property type="entry name" value="ATP-DEPENDENT RNA HELICASE RHLE-RELATED"/>
    <property type="match status" value="1"/>
</dbReference>
<dbReference type="PROSITE" id="PS00039">
    <property type="entry name" value="DEAD_ATP_HELICASE"/>
    <property type="match status" value="1"/>
</dbReference>
<feature type="region of interest" description="Disordered" evidence="8">
    <location>
        <begin position="567"/>
        <end position="592"/>
    </location>
</feature>